<evidence type="ECO:0000256" key="4">
    <source>
        <dbReference type="ARBA" id="ARBA00023136"/>
    </source>
</evidence>
<keyword evidence="2 5" id="KW-0812">Transmembrane</keyword>
<feature type="transmembrane region" description="Helical" evidence="5">
    <location>
        <begin position="50"/>
        <end position="71"/>
    </location>
</feature>
<feature type="domain" description="G-protein coupled receptors family 1 profile" evidence="6">
    <location>
        <begin position="21"/>
        <end position="206"/>
    </location>
</feature>
<dbReference type="AlphaFoldDB" id="R7TF69"/>
<reference evidence="9" key="1">
    <citation type="submission" date="2012-12" db="EMBL/GenBank/DDBJ databases">
        <authorList>
            <person name="Hellsten U."/>
            <person name="Grimwood J."/>
            <person name="Chapman J.A."/>
            <person name="Shapiro H."/>
            <person name="Aerts A."/>
            <person name="Otillar R.P."/>
            <person name="Terry A.Y."/>
            <person name="Boore J.L."/>
            <person name="Simakov O."/>
            <person name="Marletaz F."/>
            <person name="Cho S.-J."/>
            <person name="Edsinger-Gonzales E."/>
            <person name="Havlak P."/>
            <person name="Kuo D.-H."/>
            <person name="Larsson T."/>
            <person name="Lv J."/>
            <person name="Arendt D."/>
            <person name="Savage R."/>
            <person name="Osoegawa K."/>
            <person name="de Jong P."/>
            <person name="Lindberg D.R."/>
            <person name="Seaver E.C."/>
            <person name="Weisblat D.A."/>
            <person name="Putnam N.H."/>
            <person name="Grigoriev I.V."/>
            <person name="Rokhsar D.S."/>
        </authorList>
    </citation>
    <scope>NUCLEOTIDE SEQUENCE</scope>
    <source>
        <strain evidence="9">I ESC-2004</strain>
    </source>
</reference>
<dbReference type="PANTHER" id="PTHR45698">
    <property type="entry name" value="TRACE AMINE-ASSOCIATED RECEPTOR 19N-RELATED"/>
    <property type="match status" value="1"/>
</dbReference>
<dbReference type="EMBL" id="AMQN01003215">
    <property type="status" value="NOT_ANNOTATED_CDS"/>
    <property type="molecule type" value="Genomic_DNA"/>
</dbReference>
<evidence type="ECO:0000313" key="9">
    <source>
        <dbReference type="Proteomes" id="UP000014760"/>
    </source>
</evidence>
<dbReference type="EMBL" id="KB311229">
    <property type="protein sequence ID" value="ELT89691.1"/>
    <property type="molecule type" value="Genomic_DNA"/>
</dbReference>
<accession>R7TF69</accession>
<dbReference type="InterPro" id="IPR017452">
    <property type="entry name" value="GPCR_Rhodpsn_7TM"/>
</dbReference>
<reference evidence="8" key="3">
    <citation type="submission" date="2015-06" db="UniProtKB">
        <authorList>
            <consortium name="EnsemblMetazoa"/>
        </authorList>
    </citation>
    <scope>IDENTIFICATION</scope>
</reference>
<feature type="transmembrane region" description="Helical" evidence="5">
    <location>
        <begin position="91"/>
        <end position="116"/>
    </location>
</feature>
<dbReference type="Pfam" id="PF00001">
    <property type="entry name" value="7tm_1"/>
    <property type="match status" value="1"/>
</dbReference>
<feature type="transmembrane region" description="Helical" evidence="5">
    <location>
        <begin position="12"/>
        <end position="30"/>
    </location>
</feature>
<dbReference type="EnsemblMetazoa" id="CapteT104285">
    <property type="protein sequence ID" value="CapteP104285"/>
    <property type="gene ID" value="CapteG104285"/>
</dbReference>
<name>R7TF69_CAPTE</name>
<dbReference type="PRINTS" id="PR00237">
    <property type="entry name" value="GPCRRHODOPSN"/>
</dbReference>
<feature type="non-terminal residue" evidence="7">
    <location>
        <position position="1"/>
    </location>
</feature>
<dbReference type="SUPFAM" id="SSF81321">
    <property type="entry name" value="Family A G protein-coupled receptor-like"/>
    <property type="match status" value="1"/>
</dbReference>
<dbReference type="PROSITE" id="PS50262">
    <property type="entry name" value="G_PROTEIN_RECEP_F1_2"/>
    <property type="match status" value="1"/>
</dbReference>
<dbReference type="HOGENOM" id="CLU_009579_5_2_1"/>
<evidence type="ECO:0000313" key="8">
    <source>
        <dbReference type="EnsemblMetazoa" id="CapteP104285"/>
    </source>
</evidence>
<keyword evidence="9" id="KW-1185">Reference proteome</keyword>
<dbReference type="OMA" id="CAQNNIT"/>
<feature type="transmembrane region" description="Helical" evidence="5">
    <location>
        <begin position="147"/>
        <end position="166"/>
    </location>
</feature>
<evidence type="ECO:0000256" key="1">
    <source>
        <dbReference type="ARBA" id="ARBA00004370"/>
    </source>
</evidence>
<evidence type="ECO:0000313" key="7">
    <source>
        <dbReference type="EMBL" id="ELT89691.1"/>
    </source>
</evidence>
<dbReference type="OrthoDB" id="5961208at2759"/>
<protein>
    <recommendedName>
        <fullName evidence="6">G-protein coupled receptors family 1 profile domain-containing protein</fullName>
    </recommendedName>
</protein>
<evidence type="ECO:0000259" key="6">
    <source>
        <dbReference type="PROSITE" id="PS50262"/>
    </source>
</evidence>
<dbReference type="PANTHER" id="PTHR45698:SF1">
    <property type="entry name" value="TRACE AMINE-ASSOCIATED RECEPTOR 13C-LIKE"/>
    <property type="match status" value="1"/>
</dbReference>
<dbReference type="STRING" id="283909.R7TF69"/>
<dbReference type="GO" id="GO:0004930">
    <property type="term" value="F:G protein-coupled receptor activity"/>
    <property type="evidence" value="ECO:0007669"/>
    <property type="project" value="InterPro"/>
</dbReference>
<evidence type="ECO:0000256" key="2">
    <source>
        <dbReference type="ARBA" id="ARBA00022692"/>
    </source>
</evidence>
<reference evidence="7 9" key="2">
    <citation type="journal article" date="2013" name="Nature">
        <title>Insights into bilaterian evolution from three spiralian genomes.</title>
        <authorList>
            <person name="Simakov O."/>
            <person name="Marletaz F."/>
            <person name="Cho S.J."/>
            <person name="Edsinger-Gonzales E."/>
            <person name="Havlak P."/>
            <person name="Hellsten U."/>
            <person name="Kuo D.H."/>
            <person name="Larsson T."/>
            <person name="Lv J."/>
            <person name="Arendt D."/>
            <person name="Savage R."/>
            <person name="Osoegawa K."/>
            <person name="de Jong P."/>
            <person name="Grimwood J."/>
            <person name="Chapman J.A."/>
            <person name="Shapiro H."/>
            <person name="Aerts A."/>
            <person name="Otillar R.P."/>
            <person name="Terry A.Y."/>
            <person name="Boore J.L."/>
            <person name="Grigoriev I.V."/>
            <person name="Lindberg D.R."/>
            <person name="Seaver E.C."/>
            <person name="Weisblat D.A."/>
            <person name="Putnam N.H."/>
            <person name="Rokhsar D.S."/>
        </authorList>
    </citation>
    <scope>NUCLEOTIDE SEQUENCE</scope>
    <source>
        <strain evidence="7 9">I ESC-2004</strain>
    </source>
</reference>
<dbReference type="Proteomes" id="UP000014760">
    <property type="component" value="Unassembled WGS sequence"/>
</dbReference>
<comment type="subcellular location">
    <subcellularLocation>
        <location evidence="1">Membrane</location>
    </subcellularLocation>
</comment>
<dbReference type="Gene3D" id="1.20.1070.10">
    <property type="entry name" value="Rhodopsin 7-helix transmembrane proteins"/>
    <property type="match status" value="1"/>
</dbReference>
<sequence length="236" mass="27589">GIWWCWLIDVEVPMWVFIAISTTNLMAITVERYLMVVFPIIHHKQITTTCIYATIGFIWGFTTILISGFAYPFSGVNEGVCYLQAFFPHDALAWFVSVYYNVAYFIVPIFMFMVCYPHMMRVIKHRMKIQPGETSNRNRKVSKRQMNLTQVMLSVSMAFIVCWAPLNIHYLLNFTGILPDLNLYDMLYRILVYLSLVNSCVNPLLYAYNYDDFKKGFQQIFLLKPNRSDPTGRSET</sequence>
<dbReference type="InterPro" id="IPR000276">
    <property type="entry name" value="GPCR_Rhodpsn"/>
</dbReference>
<dbReference type="GO" id="GO:0016020">
    <property type="term" value="C:membrane"/>
    <property type="evidence" value="ECO:0007669"/>
    <property type="project" value="UniProtKB-SubCell"/>
</dbReference>
<organism evidence="7">
    <name type="scientific">Capitella teleta</name>
    <name type="common">Polychaete worm</name>
    <dbReference type="NCBI Taxonomy" id="283909"/>
    <lineage>
        <taxon>Eukaryota</taxon>
        <taxon>Metazoa</taxon>
        <taxon>Spiralia</taxon>
        <taxon>Lophotrochozoa</taxon>
        <taxon>Annelida</taxon>
        <taxon>Polychaeta</taxon>
        <taxon>Sedentaria</taxon>
        <taxon>Scolecida</taxon>
        <taxon>Capitellidae</taxon>
        <taxon>Capitella</taxon>
    </lineage>
</organism>
<proteinExistence type="predicted"/>
<dbReference type="CDD" id="cd00637">
    <property type="entry name" value="7tm_classA_rhodopsin-like"/>
    <property type="match status" value="1"/>
</dbReference>
<feature type="transmembrane region" description="Helical" evidence="5">
    <location>
        <begin position="186"/>
        <end position="208"/>
    </location>
</feature>
<evidence type="ECO:0000256" key="3">
    <source>
        <dbReference type="ARBA" id="ARBA00022989"/>
    </source>
</evidence>
<evidence type="ECO:0000256" key="5">
    <source>
        <dbReference type="SAM" id="Phobius"/>
    </source>
</evidence>
<keyword evidence="3 5" id="KW-1133">Transmembrane helix</keyword>
<keyword evidence="4 5" id="KW-0472">Membrane</keyword>
<gene>
    <name evidence="7" type="ORF">CAPTEDRAFT_104285</name>
</gene>